<dbReference type="PANTHER" id="PTHR40940:SF1">
    <property type="entry name" value="PROTEIN BATD"/>
    <property type="match status" value="1"/>
</dbReference>
<keyword evidence="2" id="KW-0732">Signal</keyword>
<proteinExistence type="predicted"/>
<evidence type="ECO:0000256" key="2">
    <source>
        <dbReference type="SAM" id="SignalP"/>
    </source>
</evidence>
<sequence length="588" mass="64848">MVVRIMYRKMISIFTKMHAFFIQNNTLNRFALLSLCMMTLGASQISFAQEAEVSASVSKARLSTNEVFNLKIEYMDAAHREDFDPSTLKKDFTTGQVQYGSTRSFVNGDYSVRNEWNISLSTDKTGDVIIPSFTINGSKTAPITLHVTKDPSSPTQDDLIEFQDHLSKTILYPKEMATLTSRLLVKTDPRGLQNTKLVPPSGEGLTIDPIGQPNQYQKVINGVQTTVVEQGYHVTATAPGKHVLNPPRLTATLVSISRATGARRIIPVDVYSGPITLTVQEKPSSYTGAWLPTQSLKLQQGWQDSEGNMLNVSSGKIDAKIGQPITRILALVVKDVSAESLPDIQLTYPKTVRVYNEKPKFGQDKSGNTVMTLKQVIMPKQSGEIVLPSVNVPWWNSQTGQAQTAQVKGLTLQTSIDENAGIQSAAPTVSLNDNNANKSAQSAAVNNLAESTTGLNQTSGFWPYLTALFAFLWVLTLLLLIKQKQSKAPEIKKPKADKNAAKNHFTDAIRSKNGVKIQAEFTQWKTKHPNLSDEIKQEIQAEINDLMTSLYGANQQDYHCEALLSLIKKAEKSHKKKSPEQDGNIAKL</sequence>
<gene>
    <name evidence="4" type="ORF">CIK83_12985</name>
</gene>
<evidence type="ECO:0000256" key="1">
    <source>
        <dbReference type="SAM" id="Phobius"/>
    </source>
</evidence>
<organism evidence="4 5">
    <name type="scientific">Vibrio casei</name>
    <dbReference type="NCBI Taxonomy" id="673372"/>
    <lineage>
        <taxon>Bacteria</taxon>
        <taxon>Pseudomonadati</taxon>
        <taxon>Pseudomonadota</taxon>
        <taxon>Gammaproteobacteria</taxon>
        <taxon>Vibrionales</taxon>
        <taxon>Vibrionaceae</taxon>
        <taxon>Vibrio</taxon>
    </lineage>
</organism>
<keyword evidence="5" id="KW-1185">Reference proteome</keyword>
<dbReference type="InterPro" id="IPR057699">
    <property type="entry name" value="DUF7939"/>
</dbReference>
<reference evidence="4 5" key="1">
    <citation type="journal article" date="2017" name="Elife">
        <title>Extensive horizontal gene transfer in cheese-associated bacteria.</title>
        <authorList>
            <person name="Bonham K.S."/>
            <person name="Wolfe B.E."/>
            <person name="Dutton R.J."/>
        </authorList>
    </citation>
    <scope>NUCLEOTIDE SEQUENCE [LARGE SCALE GENOMIC DNA]</scope>
    <source>
        <strain evidence="4 5">JB196</strain>
    </source>
</reference>
<comment type="caution">
    <text evidence="4">The sequence shown here is derived from an EMBL/GenBank/DDBJ whole genome shotgun (WGS) entry which is preliminary data.</text>
</comment>
<accession>A0A368LHX9</accession>
<keyword evidence="1" id="KW-1133">Transmembrane helix</keyword>
<dbReference type="PANTHER" id="PTHR40940">
    <property type="entry name" value="PROTEIN BATD-RELATED"/>
    <property type="match status" value="1"/>
</dbReference>
<evidence type="ECO:0000313" key="4">
    <source>
        <dbReference type="EMBL" id="RCS70352.1"/>
    </source>
</evidence>
<dbReference type="Pfam" id="PF13584">
    <property type="entry name" value="BatD"/>
    <property type="match status" value="1"/>
</dbReference>
<keyword evidence="1" id="KW-0812">Transmembrane</keyword>
<dbReference type="OrthoDB" id="5293418at2"/>
<dbReference type="Pfam" id="PF25607">
    <property type="entry name" value="DUF7939"/>
    <property type="match status" value="1"/>
</dbReference>
<name>A0A368LHX9_9VIBR</name>
<feature type="signal peptide" evidence="2">
    <location>
        <begin position="1"/>
        <end position="48"/>
    </location>
</feature>
<keyword evidence="1" id="KW-0472">Membrane</keyword>
<evidence type="ECO:0000259" key="3">
    <source>
        <dbReference type="Pfam" id="PF25607"/>
    </source>
</evidence>
<dbReference type="AlphaFoldDB" id="A0A368LHX9"/>
<dbReference type="Proteomes" id="UP000252479">
    <property type="component" value="Unassembled WGS sequence"/>
</dbReference>
<evidence type="ECO:0000313" key="5">
    <source>
        <dbReference type="Proteomes" id="UP000252479"/>
    </source>
</evidence>
<feature type="domain" description="DUF7939" evidence="3">
    <location>
        <begin position="499"/>
        <end position="573"/>
    </location>
</feature>
<feature type="chain" id="PRO_5016735759" description="DUF7939 domain-containing protein" evidence="2">
    <location>
        <begin position="49"/>
        <end position="588"/>
    </location>
</feature>
<dbReference type="InterPro" id="IPR025738">
    <property type="entry name" value="BatD"/>
</dbReference>
<feature type="transmembrane region" description="Helical" evidence="1">
    <location>
        <begin position="461"/>
        <end position="481"/>
    </location>
</feature>
<protein>
    <recommendedName>
        <fullName evidence="3">DUF7939 domain-containing protein</fullName>
    </recommendedName>
</protein>
<dbReference type="EMBL" id="QPGL01000002">
    <property type="protein sequence ID" value="RCS70352.1"/>
    <property type="molecule type" value="Genomic_DNA"/>
</dbReference>